<comment type="caution">
    <text evidence="1">The sequence shown here is derived from an EMBL/GenBank/DDBJ whole genome shotgun (WGS) entry which is preliminary data.</text>
</comment>
<reference evidence="1 2" key="1">
    <citation type="submission" date="2018-01" db="EMBL/GenBank/DDBJ databases">
        <title>Draft genome sequence of Nonomuraea sp. KC333.</title>
        <authorList>
            <person name="Sahin N."/>
            <person name="Saygin H."/>
            <person name="Ay H."/>
        </authorList>
    </citation>
    <scope>NUCLEOTIDE SEQUENCE [LARGE SCALE GENOMIC DNA]</scope>
    <source>
        <strain evidence="1 2">KC333</strain>
    </source>
</reference>
<evidence type="ECO:0000313" key="1">
    <source>
        <dbReference type="EMBL" id="PZG15890.1"/>
    </source>
</evidence>
<protein>
    <submittedName>
        <fullName evidence="1">Uncharacterized protein</fullName>
    </submittedName>
</protein>
<dbReference type="Proteomes" id="UP000249304">
    <property type="component" value="Unassembled WGS sequence"/>
</dbReference>
<keyword evidence="2" id="KW-1185">Reference proteome</keyword>
<sequence>MHPAALAAITTIIGTLCYASACFLSPFGRCRKCRGRRRILNRLGRGSRDCRRCDGTGLRLRLGRHLWNYARRLHDGR</sequence>
<organism evidence="1 2">
    <name type="scientific">Nonomuraea aridisoli</name>
    <dbReference type="NCBI Taxonomy" id="2070368"/>
    <lineage>
        <taxon>Bacteria</taxon>
        <taxon>Bacillati</taxon>
        <taxon>Actinomycetota</taxon>
        <taxon>Actinomycetes</taxon>
        <taxon>Streptosporangiales</taxon>
        <taxon>Streptosporangiaceae</taxon>
        <taxon>Nonomuraea</taxon>
    </lineage>
</organism>
<dbReference type="EMBL" id="POUD01000095">
    <property type="protein sequence ID" value="PZG15890.1"/>
    <property type="molecule type" value="Genomic_DNA"/>
</dbReference>
<evidence type="ECO:0000313" key="2">
    <source>
        <dbReference type="Proteomes" id="UP000249304"/>
    </source>
</evidence>
<proteinExistence type="predicted"/>
<name>A0A2W2EQK2_9ACTN</name>
<accession>A0A2W2EQK2</accession>
<dbReference type="AlphaFoldDB" id="A0A2W2EQK2"/>
<gene>
    <name evidence="1" type="ORF">C1J01_22755</name>
</gene>